<accession>A0AAV6JQK4</accession>
<evidence type="ECO:0000313" key="2">
    <source>
        <dbReference type="EMBL" id="KAG5542278.1"/>
    </source>
</evidence>
<dbReference type="EMBL" id="JACTNZ010000007">
    <property type="protein sequence ID" value="KAG5542278.1"/>
    <property type="molecule type" value="Genomic_DNA"/>
</dbReference>
<dbReference type="PANTHER" id="PTHR32161">
    <property type="entry name" value="DPP6 N-TERMINAL DOMAIN-LIKE PROTEIN"/>
    <property type="match status" value="1"/>
</dbReference>
<feature type="region of interest" description="Disordered" evidence="1">
    <location>
        <begin position="43"/>
        <end position="64"/>
    </location>
</feature>
<proteinExistence type="predicted"/>
<dbReference type="Proteomes" id="UP000823749">
    <property type="component" value="Chromosome 7"/>
</dbReference>
<dbReference type="InterPro" id="IPR011042">
    <property type="entry name" value="6-blade_b-propeller_TolB-like"/>
</dbReference>
<organism evidence="2 3">
    <name type="scientific">Rhododendron griersonianum</name>
    <dbReference type="NCBI Taxonomy" id="479676"/>
    <lineage>
        <taxon>Eukaryota</taxon>
        <taxon>Viridiplantae</taxon>
        <taxon>Streptophyta</taxon>
        <taxon>Embryophyta</taxon>
        <taxon>Tracheophyta</taxon>
        <taxon>Spermatophyta</taxon>
        <taxon>Magnoliopsida</taxon>
        <taxon>eudicotyledons</taxon>
        <taxon>Gunneridae</taxon>
        <taxon>Pentapetalae</taxon>
        <taxon>asterids</taxon>
        <taxon>Ericales</taxon>
        <taxon>Ericaceae</taxon>
        <taxon>Ericoideae</taxon>
        <taxon>Rhodoreae</taxon>
        <taxon>Rhododendron</taxon>
    </lineage>
</organism>
<dbReference type="Pfam" id="PF07676">
    <property type="entry name" value="PD40"/>
    <property type="match status" value="4"/>
</dbReference>
<dbReference type="PANTHER" id="PTHR32161:SF21">
    <property type="entry name" value="OS03G0314500 PROTEIN"/>
    <property type="match status" value="1"/>
</dbReference>
<reference evidence="2" key="1">
    <citation type="submission" date="2020-08" db="EMBL/GenBank/DDBJ databases">
        <title>Plant Genome Project.</title>
        <authorList>
            <person name="Zhang R.-G."/>
        </authorList>
    </citation>
    <scope>NUCLEOTIDE SEQUENCE</scope>
    <source>
        <strain evidence="2">WSP0</strain>
        <tissue evidence="2">Leaf</tissue>
    </source>
</reference>
<feature type="compositionally biased region" description="Polar residues" evidence="1">
    <location>
        <begin position="43"/>
        <end position="61"/>
    </location>
</feature>
<gene>
    <name evidence="2" type="ORF">RHGRI_021968</name>
</gene>
<comment type="caution">
    <text evidence="2">The sequence shown here is derived from an EMBL/GenBank/DDBJ whole genome shotgun (WGS) entry which is preliminary data.</text>
</comment>
<evidence type="ECO:0000256" key="1">
    <source>
        <dbReference type="SAM" id="MobiDB-lite"/>
    </source>
</evidence>
<dbReference type="AlphaFoldDB" id="A0AAV6JQK4"/>
<dbReference type="SUPFAM" id="SSF69304">
    <property type="entry name" value="Tricorn protease N-terminal domain"/>
    <property type="match status" value="1"/>
</dbReference>
<feature type="region of interest" description="Disordered" evidence="1">
    <location>
        <begin position="250"/>
        <end position="269"/>
    </location>
</feature>
<keyword evidence="3" id="KW-1185">Reference proteome</keyword>
<protein>
    <submittedName>
        <fullName evidence="2">Uncharacterized protein</fullName>
    </submittedName>
</protein>
<dbReference type="Gene3D" id="2.120.10.30">
    <property type="entry name" value="TolB, C-terminal domain"/>
    <property type="match status" value="2"/>
</dbReference>
<evidence type="ECO:0000313" key="3">
    <source>
        <dbReference type="Proteomes" id="UP000823749"/>
    </source>
</evidence>
<dbReference type="InterPro" id="IPR011659">
    <property type="entry name" value="WD40"/>
</dbReference>
<sequence length="988" mass="109847">MFIKLGYLNKEGDSPNGATSALPTEPTANYAEDTFVMVAQPSELPTSPTDETNQHFSLPNKKSTRGKNARKWLKYDHTSGFLSFVARAFKFNEEPSCKGPSENQIKLHSDQVKADCYDKFQAKESDEAACMPSNSDLHEWGQSNLMDTIPRAGSTSSQAFSSRSLHPSSQFLSRFNFIPGNGNVSFRLSRATSLGSSRQGLDYEDFGSRNLESHPSATGFFESLQSDQNTSGLNVARDINNGVELNFFNLHSPRGSRKKKKSEMEPEKRGSIAFFTTYRPPVQLDIFSCPQQPTSKQDELQMTDGVSYNYNGQVIPSAALKTILKRPKFASEAKEADVDSGRLSGMVFVSERGNLETLHIALRFNDNPPTVKVSSFADVFGTFNGVRMEDSGCIAGDYLVYVTTKDPAKHRRQPWTAVYKTNLNTGKTERLTPSAHADLSPSVSPSGKKIAVASFQGKGGWDGEIEDLKTDIFVMNVDSSGEGKRLERRLVVRNGGWPTWGSDNIIFFHRKVGHFWGVFRADISNSTGITQEVTRVTPDDIDARTPAAINATTVAVATIRQTSKFGDTRVEAQYRHIEIFDSTRPHIQIKITQKTRPKADHFNPFVIDGGKRIGYHRCKSELLKSGEDIQRRFHKLDSPHPGVGLFRVSGVFPTFSKDGSKLAFVDNEFKNVWVADNQGLRIVFETKGPDSIFSPVWNQDPEKNILYVCMGPSFNAGQQVNIFSFPAVARGFKSRKQLTKKGSNNAFPSTNPDGTKLVFRSTRDGGDKKHKNLYIMDKAEDGEYGEGTITRLTNGPWTDTHCQWDPRGDWIVFSSTRDKPKDAPENDNELDPGYFAVFLVKWNNPSVVVRVIESASHLAGHVNHPFFSPDGNSIVVSADLAAVSVDPTALPLFEHSVRPYGDIFTVDIDRDDINKNKNVKKFNRITHSRYENSTATWTMFSTQDPNAAWNLLLKDAGAYTPPSCPYAHGDGGESFHMTGHLCIPKRCC</sequence>
<dbReference type="SUPFAM" id="SSF82171">
    <property type="entry name" value="DPP6 N-terminal domain-like"/>
    <property type="match status" value="1"/>
</dbReference>
<name>A0AAV6JQK4_9ERIC</name>